<dbReference type="SUPFAM" id="SSF75217">
    <property type="entry name" value="alpha/beta knot"/>
    <property type="match status" value="1"/>
</dbReference>
<keyword evidence="2 4" id="KW-0808">Transferase</keyword>
<feature type="domain" description="tRNA/rRNA methyltransferase SpoU type" evidence="3">
    <location>
        <begin position="106"/>
        <end position="243"/>
    </location>
</feature>
<dbReference type="InterPro" id="IPR029064">
    <property type="entry name" value="Ribosomal_eL30-like_sf"/>
</dbReference>
<name>A0A6N7VST9_9ACTO</name>
<proteinExistence type="predicted"/>
<dbReference type="Gene3D" id="3.40.1280.10">
    <property type="match status" value="1"/>
</dbReference>
<comment type="caution">
    <text evidence="4">The sequence shown here is derived from an EMBL/GenBank/DDBJ whole genome shotgun (WGS) entry which is preliminary data.</text>
</comment>
<dbReference type="GO" id="GO:0003723">
    <property type="term" value="F:RNA binding"/>
    <property type="evidence" value="ECO:0007669"/>
    <property type="project" value="InterPro"/>
</dbReference>
<dbReference type="PANTHER" id="PTHR43191:SF12">
    <property type="entry name" value="RRNA METHYLASE"/>
    <property type="match status" value="1"/>
</dbReference>
<keyword evidence="1 4" id="KW-0489">Methyltransferase</keyword>
<dbReference type="Proteomes" id="UP000470875">
    <property type="component" value="Unassembled WGS sequence"/>
</dbReference>
<dbReference type="AlphaFoldDB" id="A0A6N7VST9"/>
<dbReference type="SUPFAM" id="SSF55315">
    <property type="entry name" value="L30e-like"/>
    <property type="match status" value="1"/>
</dbReference>
<dbReference type="GO" id="GO:0032259">
    <property type="term" value="P:methylation"/>
    <property type="evidence" value="ECO:0007669"/>
    <property type="project" value="UniProtKB-KW"/>
</dbReference>
<evidence type="ECO:0000256" key="1">
    <source>
        <dbReference type="ARBA" id="ARBA00022603"/>
    </source>
</evidence>
<dbReference type="CDD" id="cd18095">
    <property type="entry name" value="SpoU-like_rRNA-MTase"/>
    <property type="match status" value="1"/>
</dbReference>
<dbReference type="InterPro" id="IPR051259">
    <property type="entry name" value="rRNA_Methyltransferase"/>
</dbReference>
<dbReference type="GO" id="GO:0006396">
    <property type="term" value="P:RNA processing"/>
    <property type="evidence" value="ECO:0007669"/>
    <property type="project" value="InterPro"/>
</dbReference>
<reference evidence="4 5" key="1">
    <citation type="submission" date="2019-08" db="EMBL/GenBank/DDBJ databases">
        <title>In-depth cultivation of the pig gut microbiome towards novel bacterial diversity and tailored functional studies.</title>
        <authorList>
            <person name="Wylensek D."/>
            <person name="Hitch T.C.A."/>
            <person name="Clavel T."/>
        </authorList>
    </citation>
    <scope>NUCLEOTIDE SEQUENCE [LARGE SCALE GENOMIC DNA]</scope>
    <source>
        <strain evidence="4 5">WB03_NA08</strain>
    </source>
</reference>
<dbReference type="InterPro" id="IPR029026">
    <property type="entry name" value="tRNA_m1G_MTases_N"/>
</dbReference>
<dbReference type="EMBL" id="VULO01000010">
    <property type="protein sequence ID" value="MSS84854.1"/>
    <property type="molecule type" value="Genomic_DNA"/>
</dbReference>
<accession>A0A6N7VST9</accession>
<dbReference type="Gene3D" id="3.30.1330.30">
    <property type="match status" value="1"/>
</dbReference>
<evidence type="ECO:0000313" key="5">
    <source>
        <dbReference type="Proteomes" id="UP000470875"/>
    </source>
</evidence>
<organism evidence="4 5">
    <name type="scientific">Scrofimicrobium canadense</name>
    <dbReference type="NCBI Taxonomy" id="2652290"/>
    <lineage>
        <taxon>Bacteria</taxon>
        <taxon>Bacillati</taxon>
        <taxon>Actinomycetota</taxon>
        <taxon>Actinomycetes</taxon>
        <taxon>Actinomycetales</taxon>
        <taxon>Actinomycetaceae</taxon>
        <taxon>Scrofimicrobium</taxon>
    </lineage>
</organism>
<gene>
    <name evidence="4" type="ORF">FYJ24_08770</name>
</gene>
<evidence type="ECO:0000259" key="3">
    <source>
        <dbReference type="Pfam" id="PF00588"/>
    </source>
</evidence>
<evidence type="ECO:0000256" key="2">
    <source>
        <dbReference type="ARBA" id="ARBA00022679"/>
    </source>
</evidence>
<keyword evidence="5" id="KW-1185">Reference proteome</keyword>
<dbReference type="PANTHER" id="PTHR43191">
    <property type="entry name" value="RRNA METHYLTRANSFERASE 3"/>
    <property type="match status" value="1"/>
</dbReference>
<dbReference type="Pfam" id="PF00588">
    <property type="entry name" value="SpoU_methylase"/>
    <property type="match status" value="1"/>
</dbReference>
<evidence type="ECO:0000313" key="4">
    <source>
        <dbReference type="EMBL" id="MSS84854.1"/>
    </source>
</evidence>
<dbReference type="InterPro" id="IPR029028">
    <property type="entry name" value="Alpha/beta_knot_MTases"/>
</dbReference>
<sequence length="248" mass="27187">MDLKDVQLRTKWETENGVFIAESWNVIERAREAGYSPISFLVSEQWARKGAERLQTLADPDTPIYVLPEEDTTHITGFRVHRGAMALMERTPLPAPSSLLKPSSTVAVLEGLVDHTNVGAIFRSAAALGIDAVFISPDCADPLYRRSVRVSMGAVFQVPWTRLVKYPDPQLFTAYGFTTWALTPHGDAKLGETTRPRRLALIVGSEGPGLSPKALTSADCRITIPMSHDVDSLNVAQAAAIAFWATRQ</sequence>
<dbReference type="GO" id="GO:0008173">
    <property type="term" value="F:RNA methyltransferase activity"/>
    <property type="evidence" value="ECO:0007669"/>
    <property type="project" value="InterPro"/>
</dbReference>
<dbReference type="InterPro" id="IPR001537">
    <property type="entry name" value="SpoU_MeTrfase"/>
</dbReference>
<protein>
    <submittedName>
        <fullName evidence="4">RNA methyltransferase</fullName>
    </submittedName>
</protein>